<gene>
    <name evidence="7" type="ORF">S01H1_53365</name>
</gene>
<dbReference type="InterPro" id="IPR038063">
    <property type="entry name" value="Transpep_catalytic_dom"/>
</dbReference>
<dbReference type="SUPFAM" id="SSF141523">
    <property type="entry name" value="L,D-transpeptidase catalytic domain-like"/>
    <property type="match status" value="1"/>
</dbReference>
<dbReference type="InterPro" id="IPR005490">
    <property type="entry name" value="LD_TPept_cat_dom"/>
</dbReference>
<comment type="pathway">
    <text evidence="1">Cell wall biogenesis; peptidoglycan biosynthesis.</text>
</comment>
<keyword evidence="5" id="KW-0961">Cell wall biogenesis/degradation</keyword>
<dbReference type="UniPathway" id="UPA00219"/>
<dbReference type="GO" id="GO:0009252">
    <property type="term" value="P:peptidoglycan biosynthetic process"/>
    <property type="evidence" value="ECO:0007669"/>
    <property type="project" value="UniProtKB-UniPathway"/>
</dbReference>
<dbReference type="CDD" id="cd16913">
    <property type="entry name" value="YkuD_like"/>
    <property type="match status" value="1"/>
</dbReference>
<dbReference type="GO" id="GO:0008360">
    <property type="term" value="P:regulation of cell shape"/>
    <property type="evidence" value="ECO:0007669"/>
    <property type="project" value="UniProtKB-KW"/>
</dbReference>
<protein>
    <recommendedName>
        <fullName evidence="6">L,D-TPase catalytic domain-containing protein</fullName>
    </recommendedName>
</protein>
<dbReference type="Pfam" id="PF03734">
    <property type="entry name" value="YkuD"/>
    <property type="match status" value="1"/>
</dbReference>
<organism evidence="7">
    <name type="scientific">marine sediment metagenome</name>
    <dbReference type="NCBI Taxonomy" id="412755"/>
    <lineage>
        <taxon>unclassified sequences</taxon>
        <taxon>metagenomes</taxon>
        <taxon>ecological metagenomes</taxon>
    </lineage>
</organism>
<evidence type="ECO:0000256" key="5">
    <source>
        <dbReference type="ARBA" id="ARBA00023316"/>
    </source>
</evidence>
<dbReference type="InterPro" id="IPR052905">
    <property type="entry name" value="LD-transpeptidase_YkuD-like"/>
</dbReference>
<evidence type="ECO:0000256" key="1">
    <source>
        <dbReference type="ARBA" id="ARBA00004752"/>
    </source>
</evidence>
<evidence type="ECO:0000256" key="2">
    <source>
        <dbReference type="ARBA" id="ARBA00022679"/>
    </source>
</evidence>
<sequence length="103" mass="11924">YLHDTPSRNLFKNKARALSHGCIRVNEPLDFAAKLYGLDRSLNRKKIDKIVASKKTTRVKFKKPVPVHLTYFTVWINDDGKAIFYQDIYKRDVLVGQILFGKA</sequence>
<keyword evidence="3" id="KW-0133">Cell shape</keyword>
<evidence type="ECO:0000259" key="6">
    <source>
        <dbReference type="Pfam" id="PF03734"/>
    </source>
</evidence>
<evidence type="ECO:0000256" key="3">
    <source>
        <dbReference type="ARBA" id="ARBA00022960"/>
    </source>
</evidence>
<evidence type="ECO:0000313" key="7">
    <source>
        <dbReference type="EMBL" id="GAG23569.1"/>
    </source>
</evidence>
<dbReference type="AlphaFoldDB" id="X0VYM9"/>
<comment type="caution">
    <text evidence="7">The sequence shown here is derived from an EMBL/GenBank/DDBJ whole genome shotgun (WGS) entry which is preliminary data.</text>
</comment>
<dbReference type="GO" id="GO:0071555">
    <property type="term" value="P:cell wall organization"/>
    <property type="evidence" value="ECO:0007669"/>
    <property type="project" value="UniProtKB-KW"/>
</dbReference>
<dbReference type="EMBL" id="BARS01034553">
    <property type="protein sequence ID" value="GAG23569.1"/>
    <property type="molecule type" value="Genomic_DNA"/>
</dbReference>
<keyword evidence="2" id="KW-0808">Transferase</keyword>
<dbReference type="PANTHER" id="PTHR41533:SF2">
    <property type="entry name" value="BLR7131 PROTEIN"/>
    <property type="match status" value="1"/>
</dbReference>
<dbReference type="GO" id="GO:0016740">
    <property type="term" value="F:transferase activity"/>
    <property type="evidence" value="ECO:0007669"/>
    <property type="project" value="UniProtKB-KW"/>
</dbReference>
<accession>X0VYM9</accession>
<dbReference type="PANTHER" id="PTHR41533">
    <property type="entry name" value="L,D-TRANSPEPTIDASE HI_1667-RELATED"/>
    <property type="match status" value="1"/>
</dbReference>
<feature type="non-terminal residue" evidence="7">
    <location>
        <position position="1"/>
    </location>
</feature>
<proteinExistence type="predicted"/>
<reference evidence="7" key="1">
    <citation type="journal article" date="2014" name="Front. Microbiol.">
        <title>High frequency of phylogenetically diverse reductive dehalogenase-homologous genes in deep subseafloor sedimentary metagenomes.</title>
        <authorList>
            <person name="Kawai M."/>
            <person name="Futagami T."/>
            <person name="Toyoda A."/>
            <person name="Takaki Y."/>
            <person name="Nishi S."/>
            <person name="Hori S."/>
            <person name="Arai W."/>
            <person name="Tsubouchi T."/>
            <person name="Morono Y."/>
            <person name="Uchiyama I."/>
            <person name="Ito T."/>
            <person name="Fujiyama A."/>
            <person name="Inagaki F."/>
            <person name="Takami H."/>
        </authorList>
    </citation>
    <scope>NUCLEOTIDE SEQUENCE</scope>
    <source>
        <strain evidence="7">Expedition CK06-06</strain>
    </source>
</reference>
<evidence type="ECO:0000256" key="4">
    <source>
        <dbReference type="ARBA" id="ARBA00022984"/>
    </source>
</evidence>
<keyword evidence="4" id="KW-0573">Peptidoglycan synthesis</keyword>
<name>X0VYM9_9ZZZZ</name>
<feature type="domain" description="L,D-TPase catalytic" evidence="6">
    <location>
        <begin position="1"/>
        <end position="35"/>
    </location>
</feature>